<evidence type="ECO:0000256" key="6">
    <source>
        <dbReference type="ARBA" id="ARBA00023157"/>
    </source>
</evidence>
<reference evidence="10" key="1">
    <citation type="journal article" date="2004" name="Nature">
        <title>Genome duplication in the teleost fish Tetraodon nigroviridis reveals the early vertebrate proto-karyotype.</title>
        <authorList>
            <person name="Jaillon O."/>
            <person name="Aury J.-M."/>
            <person name="Brunet F."/>
            <person name="Petit J.-L."/>
            <person name="Stange-Thomann N."/>
            <person name="Mauceli E."/>
            <person name="Bouneau L."/>
            <person name="Fischer C."/>
            <person name="Ozouf-Costaz C."/>
            <person name="Bernot A."/>
            <person name="Nicaud S."/>
            <person name="Jaffe D."/>
            <person name="Fisher S."/>
            <person name="Lutfalla G."/>
            <person name="Dossat C."/>
            <person name="Segurens B."/>
            <person name="Dasilva C."/>
            <person name="Salanoubat M."/>
            <person name="Levy M."/>
            <person name="Boudet N."/>
            <person name="Castellano S."/>
            <person name="Anthouard V."/>
            <person name="Jubin C."/>
            <person name="Castelli V."/>
            <person name="Katinka M."/>
            <person name="Vacherie B."/>
            <person name="Biemont C."/>
            <person name="Skalli Z."/>
            <person name="Cattolico L."/>
            <person name="Poulain J."/>
            <person name="De Berardinis V."/>
            <person name="Cruaud C."/>
            <person name="Duprat S."/>
            <person name="Brottier P."/>
            <person name="Coutanceau J.-P."/>
            <person name="Gouzy J."/>
            <person name="Parra G."/>
            <person name="Lardier G."/>
            <person name="Chapple C."/>
            <person name="McKernan K.J."/>
            <person name="McEwan P."/>
            <person name="Bosak S."/>
            <person name="Kellis M."/>
            <person name="Volff J.-N."/>
            <person name="Guigo R."/>
            <person name="Zody M.C."/>
            <person name="Mesirov J."/>
            <person name="Lindblad-Toh K."/>
            <person name="Birren B."/>
            <person name="Nusbaum C."/>
            <person name="Kahn D."/>
            <person name="Robinson-Rechavi M."/>
            <person name="Laudet V."/>
            <person name="Schachter V."/>
            <person name="Quetier F."/>
            <person name="Saurin W."/>
            <person name="Scarpelli C."/>
            <person name="Wincker P."/>
            <person name="Lander E.S."/>
            <person name="Weissenbach J."/>
            <person name="Roest Crollius H."/>
        </authorList>
    </citation>
    <scope>NUCLEOTIDE SEQUENCE [LARGE SCALE GENOMIC DNA]</scope>
</reference>
<name>Q4RVA7_TETNG</name>
<evidence type="ECO:0000256" key="1">
    <source>
        <dbReference type="ARBA" id="ARBA00003524"/>
    </source>
</evidence>
<dbReference type="OrthoDB" id="8519032at2759"/>
<dbReference type="GO" id="GO:0005179">
    <property type="term" value="F:hormone activity"/>
    <property type="evidence" value="ECO:0007669"/>
    <property type="project" value="UniProtKB-KW"/>
</dbReference>
<dbReference type="GO" id="GO:0005576">
    <property type="term" value="C:extracellular region"/>
    <property type="evidence" value="ECO:0007669"/>
    <property type="project" value="UniProtKB-SubCell"/>
</dbReference>
<dbReference type="EMBL" id="CAAE01014992">
    <property type="protein sequence ID" value="CAG07675.1"/>
    <property type="molecule type" value="Genomic_DNA"/>
</dbReference>
<sequence length="110" mass="12937">MARALCFLVLLCFASRCAGNSKTEHRLKDLQVEEDVLPWLNSQEKWEPSKGQNLEDLLYKLTNYRSENRIVSQQPSDTNQEKNRRGLDNLKVQQRQAGCRIFFWKSWTSC</sequence>
<proteinExistence type="evidence at transcript level"/>
<reference evidence="10" key="2">
    <citation type="submission" date="2004-02" db="EMBL/GenBank/DDBJ databases">
        <authorList>
            <consortium name="Genoscope"/>
            <consortium name="Whitehead Institute Centre for Genome Research"/>
        </authorList>
    </citation>
    <scope>NUCLEOTIDE SEQUENCE</scope>
</reference>
<gene>
    <name evidence="9" type="primary">SST3</name>
    <name evidence="10" type="ORF">GSTENG00028418001</name>
</gene>
<organism evidence="10">
    <name type="scientific">Tetraodon nigroviridis</name>
    <name type="common">Spotted green pufferfish</name>
    <name type="synonym">Chelonodon nigroviridis</name>
    <dbReference type="NCBI Taxonomy" id="99883"/>
    <lineage>
        <taxon>Eukaryota</taxon>
        <taxon>Metazoa</taxon>
        <taxon>Chordata</taxon>
        <taxon>Craniata</taxon>
        <taxon>Vertebrata</taxon>
        <taxon>Euteleostomi</taxon>
        <taxon>Actinopterygii</taxon>
        <taxon>Neopterygii</taxon>
        <taxon>Teleostei</taxon>
        <taxon>Neoteleostei</taxon>
        <taxon>Acanthomorphata</taxon>
        <taxon>Eupercaria</taxon>
        <taxon>Tetraodontiformes</taxon>
        <taxon>Tetradontoidea</taxon>
        <taxon>Tetraodontidae</taxon>
        <taxon>Tetraodon</taxon>
    </lineage>
</organism>
<evidence type="ECO:0000256" key="7">
    <source>
        <dbReference type="SAM" id="SignalP"/>
    </source>
</evidence>
<accession>Q4RVA7</accession>
<dbReference type="Pfam" id="PF03002">
    <property type="entry name" value="Somatostatin"/>
    <property type="match status" value="1"/>
</dbReference>
<feature type="signal peptide" evidence="7">
    <location>
        <begin position="1"/>
        <end position="19"/>
    </location>
</feature>
<protein>
    <submittedName>
        <fullName evidence="10">(spotted green pufferfish) hypothetical protein</fullName>
    </submittedName>
    <submittedName>
        <fullName evidence="9">Somatostatin 3</fullName>
    </submittedName>
</protein>
<dbReference type="AlphaFoldDB" id="Q4RVA7"/>
<evidence type="ECO:0000313" key="9">
    <source>
        <dbReference type="EMBL" id="ALD51536.1"/>
    </source>
</evidence>
<keyword evidence="6" id="KW-1015">Disulfide bond</keyword>
<feature type="chain" id="PRO_5010138760" evidence="7">
    <location>
        <begin position="20"/>
        <end position="110"/>
    </location>
</feature>
<keyword evidence="5" id="KW-0372">Hormone</keyword>
<dbReference type="InterPro" id="IPR018142">
    <property type="entry name" value="Somatostatin/Cortistatin_C"/>
</dbReference>
<keyword evidence="4" id="KW-0964">Secreted</keyword>
<keyword evidence="7" id="KW-0732">Signal</keyword>
<comment type="subcellular location">
    <subcellularLocation>
        <location evidence="2">Secreted</location>
    </subcellularLocation>
</comment>
<reference evidence="9" key="3">
    <citation type="journal article" date="2015" name="Mol. Biol. Evol.">
        <title>Prevertebrate Local Gene Duplication Facilitated Expansion of the Neuropeptide GPCR Superfamily.</title>
        <authorList>
            <person name="Yun S."/>
            <person name="Furlong M."/>
            <person name="Sim M."/>
            <person name="Cho M."/>
            <person name="Park S."/>
            <person name="Cho E.B."/>
            <person name="Reyes-Alcaraz A."/>
            <person name="Hwang J.I."/>
            <person name="Kim J."/>
            <person name="Seong J.Y."/>
        </authorList>
    </citation>
    <scope>NUCLEOTIDE SEQUENCE</scope>
</reference>
<feature type="domain" description="Somatostatin/Cortistatin C-terminal" evidence="8">
    <location>
        <begin position="94"/>
        <end position="110"/>
    </location>
</feature>
<dbReference type="KEGG" id="tng:GSTEN00028418G001"/>
<comment type="similarity">
    <text evidence="3">Belongs to the somatostatin family.</text>
</comment>
<evidence type="ECO:0000256" key="4">
    <source>
        <dbReference type="ARBA" id="ARBA00022525"/>
    </source>
</evidence>
<evidence type="ECO:0000259" key="8">
    <source>
        <dbReference type="Pfam" id="PF03002"/>
    </source>
</evidence>
<dbReference type="EMBL" id="KT235753">
    <property type="protein sequence ID" value="ALD51536.1"/>
    <property type="molecule type" value="mRNA"/>
</dbReference>
<evidence type="ECO:0000256" key="2">
    <source>
        <dbReference type="ARBA" id="ARBA00004613"/>
    </source>
</evidence>
<evidence type="ECO:0000256" key="5">
    <source>
        <dbReference type="ARBA" id="ARBA00022702"/>
    </source>
</evidence>
<comment type="function">
    <text evidence="1">Somatostatin inhibits the release of somatotropin.</text>
</comment>
<evidence type="ECO:0000313" key="10">
    <source>
        <dbReference type="EMBL" id="CAG07675.1"/>
    </source>
</evidence>
<evidence type="ECO:0000256" key="3">
    <source>
        <dbReference type="ARBA" id="ARBA00008327"/>
    </source>
</evidence>